<evidence type="ECO:0000256" key="1">
    <source>
        <dbReference type="SAM" id="Phobius"/>
    </source>
</evidence>
<keyword evidence="1" id="KW-0812">Transmembrane</keyword>
<gene>
    <name evidence="2" type="ORF">SAMN04489726_4689</name>
</gene>
<name>A0A1G9YBH6_ALLAB</name>
<accession>A0A1G9YBH6</accession>
<dbReference type="EMBL" id="LT629701">
    <property type="protein sequence ID" value="SDN05885.1"/>
    <property type="molecule type" value="Genomic_DNA"/>
</dbReference>
<evidence type="ECO:0008006" key="4">
    <source>
        <dbReference type="Google" id="ProtNLM"/>
    </source>
</evidence>
<feature type="transmembrane region" description="Helical" evidence="1">
    <location>
        <begin position="30"/>
        <end position="50"/>
    </location>
</feature>
<dbReference type="Proteomes" id="UP000183376">
    <property type="component" value="Chromosome I"/>
</dbReference>
<protein>
    <recommendedName>
        <fullName evidence="4">Flagellin N-terminal-like domain-containing protein</fullName>
    </recommendedName>
</protein>
<evidence type="ECO:0000313" key="2">
    <source>
        <dbReference type="EMBL" id="SDN05885.1"/>
    </source>
</evidence>
<evidence type="ECO:0000313" key="3">
    <source>
        <dbReference type="Proteomes" id="UP000183376"/>
    </source>
</evidence>
<reference evidence="2 3" key="1">
    <citation type="submission" date="2016-10" db="EMBL/GenBank/DDBJ databases">
        <authorList>
            <person name="de Groot N.N."/>
        </authorList>
    </citation>
    <scope>NUCLEOTIDE SEQUENCE [LARGE SCALE GENOMIC DNA]</scope>
    <source>
        <strain evidence="2 3">DSM 44149</strain>
    </source>
</reference>
<keyword evidence="1" id="KW-0472">Membrane</keyword>
<proteinExistence type="predicted"/>
<dbReference type="STRING" id="211114.SAMN04489726_4689"/>
<keyword evidence="1" id="KW-1133">Transmembrane helix</keyword>
<dbReference type="AlphaFoldDB" id="A0A1G9YBH6"/>
<dbReference type="eggNOG" id="ENOG503285R">
    <property type="taxonomic scope" value="Bacteria"/>
</dbReference>
<keyword evidence="3" id="KW-1185">Reference proteome</keyword>
<organism evidence="2 3">
    <name type="scientific">Allokutzneria albata</name>
    <name type="common">Kibdelosporangium albatum</name>
    <dbReference type="NCBI Taxonomy" id="211114"/>
    <lineage>
        <taxon>Bacteria</taxon>
        <taxon>Bacillati</taxon>
        <taxon>Actinomycetota</taxon>
        <taxon>Actinomycetes</taxon>
        <taxon>Pseudonocardiales</taxon>
        <taxon>Pseudonocardiaceae</taxon>
        <taxon>Allokutzneria</taxon>
    </lineage>
</organism>
<sequence length="61" mass="6780">MFSEWELVLLHLRVLWRRLRTEDDGYSTEAVIVIAALAITAIAIMAIIAAKITAKARGITL</sequence>